<protein>
    <recommendedName>
        <fullName evidence="8">Cuticle protein</fullName>
    </recommendedName>
</protein>
<keyword evidence="7" id="KW-1185">Reference proteome</keyword>
<name>A0A8J9V2V3_9NEOP</name>
<evidence type="ECO:0000256" key="3">
    <source>
        <dbReference type="PROSITE-ProRule" id="PRU00497"/>
    </source>
</evidence>
<dbReference type="AlphaFoldDB" id="A0A8J9V2V3"/>
<feature type="chain" id="PRO_5035439330" description="Cuticle protein" evidence="5">
    <location>
        <begin position="17"/>
        <end position="258"/>
    </location>
</feature>
<evidence type="ECO:0000313" key="7">
    <source>
        <dbReference type="Proteomes" id="UP000838878"/>
    </source>
</evidence>
<organism evidence="6 7">
    <name type="scientific">Brenthis ino</name>
    <name type="common">lesser marbled fritillary</name>
    <dbReference type="NCBI Taxonomy" id="405034"/>
    <lineage>
        <taxon>Eukaryota</taxon>
        <taxon>Metazoa</taxon>
        <taxon>Ecdysozoa</taxon>
        <taxon>Arthropoda</taxon>
        <taxon>Hexapoda</taxon>
        <taxon>Insecta</taxon>
        <taxon>Pterygota</taxon>
        <taxon>Neoptera</taxon>
        <taxon>Endopterygota</taxon>
        <taxon>Lepidoptera</taxon>
        <taxon>Glossata</taxon>
        <taxon>Ditrysia</taxon>
        <taxon>Papilionoidea</taxon>
        <taxon>Nymphalidae</taxon>
        <taxon>Heliconiinae</taxon>
        <taxon>Argynnini</taxon>
        <taxon>Brenthis</taxon>
    </lineage>
</organism>
<accession>A0A8J9V2V3</accession>
<keyword evidence="2 5" id="KW-0732">Signal</keyword>
<evidence type="ECO:0000256" key="1">
    <source>
        <dbReference type="ARBA" id="ARBA00022460"/>
    </source>
</evidence>
<evidence type="ECO:0000256" key="5">
    <source>
        <dbReference type="SAM" id="SignalP"/>
    </source>
</evidence>
<dbReference type="Proteomes" id="UP000838878">
    <property type="component" value="Chromosome 8"/>
</dbReference>
<evidence type="ECO:0008006" key="8">
    <source>
        <dbReference type="Google" id="ProtNLM"/>
    </source>
</evidence>
<keyword evidence="1 3" id="KW-0193">Cuticle</keyword>
<dbReference type="GO" id="GO:0062129">
    <property type="term" value="C:chitin-based extracellular matrix"/>
    <property type="evidence" value="ECO:0007669"/>
    <property type="project" value="TreeGrafter"/>
</dbReference>
<feature type="non-terminal residue" evidence="6">
    <location>
        <position position="258"/>
    </location>
</feature>
<reference evidence="6" key="1">
    <citation type="submission" date="2021-12" db="EMBL/GenBank/DDBJ databases">
        <authorList>
            <person name="Martin H S."/>
        </authorList>
    </citation>
    <scope>NUCLEOTIDE SEQUENCE</scope>
</reference>
<evidence type="ECO:0000256" key="4">
    <source>
        <dbReference type="SAM" id="MobiDB-lite"/>
    </source>
</evidence>
<sequence length="258" mass="29298">MRLICFWCVIVAVAHAQESEYYAPQTFKQVDPYGKQLFNPSDDVTPQGTTAQSWRPNAPPPVYENYRGTDSPRAEAWRLPYGGISKEQQAAILHHKQSLSSEGAFRFEYASDNGLAAGEVIEPDGSRVGAYQYKDPSGQLVKLKYRAGKEGFQILEGSHLPKSPEPVAPPAQNNYHTQAYEQQRRQYELQKEYNQQRPEPQNWQSQGPEPQRGAGSQYYTQNWRPDGRDDGQYRDNDIEEQSRGPHSFGEGYAFAFKG</sequence>
<feature type="region of interest" description="Disordered" evidence="4">
    <location>
        <begin position="192"/>
        <end position="258"/>
    </location>
</feature>
<feature type="compositionally biased region" description="Basic and acidic residues" evidence="4">
    <location>
        <begin position="225"/>
        <end position="243"/>
    </location>
</feature>
<dbReference type="EMBL" id="OV170228">
    <property type="protein sequence ID" value="CAH0730653.1"/>
    <property type="molecule type" value="Genomic_DNA"/>
</dbReference>
<dbReference type="PANTHER" id="PTHR10380:SF173">
    <property type="entry name" value="CUTICULAR PROTEIN 47EF, ISOFORM C-RELATED"/>
    <property type="match status" value="1"/>
</dbReference>
<feature type="signal peptide" evidence="5">
    <location>
        <begin position="1"/>
        <end position="16"/>
    </location>
</feature>
<feature type="compositionally biased region" description="Polar residues" evidence="4">
    <location>
        <begin position="192"/>
        <end position="208"/>
    </location>
</feature>
<dbReference type="PROSITE" id="PS51155">
    <property type="entry name" value="CHIT_BIND_RR_2"/>
    <property type="match status" value="1"/>
</dbReference>
<dbReference type="GO" id="GO:0008010">
    <property type="term" value="F:structural constituent of chitin-based larval cuticle"/>
    <property type="evidence" value="ECO:0007669"/>
    <property type="project" value="TreeGrafter"/>
</dbReference>
<dbReference type="InterPro" id="IPR050468">
    <property type="entry name" value="Cuticle_Struct_Prot"/>
</dbReference>
<dbReference type="InterPro" id="IPR000618">
    <property type="entry name" value="Insect_cuticle"/>
</dbReference>
<dbReference type="OrthoDB" id="6597363at2759"/>
<proteinExistence type="predicted"/>
<dbReference type="Pfam" id="PF00379">
    <property type="entry name" value="Chitin_bind_4"/>
    <property type="match status" value="1"/>
</dbReference>
<evidence type="ECO:0000256" key="2">
    <source>
        <dbReference type="ARBA" id="ARBA00022729"/>
    </source>
</evidence>
<evidence type="ECO:0000313" key="6">
    <source>
        <dbReference type="EMBL" id="CAH0730653.1"/>
    </source>
</evidence>
<dbReference type="PANTHER" id="PTHR10380">
    <property type="entry name" value="CUTICLE PROTEIN"/>
    <property type="match status" value="1"/>
</dbReference>
<gene>
    <name evidence="6" type="ORF">BINO364_LOCUS15616</name>
</gene>